<evidence type="ECO:0000313" key="9">
    <source>
        <dbReference type="EMBL" id="KMO87739.1"/>
    </source>
</evidence>
<dbReference type="InterPro" id="IPR050638">
    <property type="entry name" value="AA-Vitamin_Transporters"/>
</dbReference>
<dbReference type="PATRIC" id="fig|1122219.3.peg.231"/>
<evidence type="ECO:0000256" key="1">
    <source>
        <dbReference type="ARBA" id="ARBA00004651"/>
    </source>
</evidence>
<feature type="domain" description="EamA" evidence="8">
    <location>
        <begin position="9"/>
        <end position="142"/>
    </location>
</feature>
<evidence type="ECO:0000256" key="4">
    <source>
        <dbReference type="ARBA" id="ARBA00022692"/>
    </source>
</evidence>
<feature type="transmembrane region" description="Helical" evidence="7">
    <location>
        <begin position="126"/>
        <end position="146"/>
    </location>
</feature>
<keyword evidence="10" id="KW-1185">Reference proteome</keyword>
<organism evidence="9 10">
    <name type="scientific">Megasphaera cerevisiae DSM 20462</name>
    <dbReference type="NCBI Taxonomy" id="1122219"/>
    <lineage>
        <taxon>Bacteria</taxon>
        <taxon>Bacillati</taxon>
        <taxon>Bacillota</taxon>
        <taxon>Negativicutes</taxon>
        <taxon>Veillonellales</taxon>
        <taxon>Veillonellaceae</taxon>
        <taxon>Megasphaera</taxon>
    </lineage>
</organism>
<reference evidence="9 10" key="1">
    <citation type="submission" date="2015-06" db="EMBL/GenBank/DDBJ databases">
        <title>Draft genome sequence of beer spoilage bacterium Megasphaera cerevisiae type strain 20462.</title>
        <authorList>
            <person name="Kutumbaka K."/>
            <person name="Pasmowitz J."/>
            <person name="Mategko J."/>
            <person name="Reyes D."/>
            <person name="Friedrich A."/>
            <person name="Han S."/>
            <person name="Martens-Habbena W."/>
            <person name="Neal-McKinney J."/>
            <person name="Janagama H.K."/>
            <person name="Nadala C."/>
            <person name="Samadpour M."/>
        </authorList>
    </citation>
    <scope>NUCLEOTIDE SEQUENCE [LARGE SCALE GENOMIC DNA]</scope>
    <source>
        <strain evidence="9 10">DSM 20462</strain>
    </source>
</reference>
<comment type="caution">
    <text evidence="9">The sequence shown here is derived from an EMBL/GenBank/DDBJ whole genome shotgun (WGS) entry which is preliminary data.</text>
</comment>
<dbReference type="FunCoup" id="A0A0J6WYL6">
    <property type="interactions" value="110"/>
</dbReference>
<keyword evidence="4 7" id="KW-0812">Transmembrane</keyword>
<feature type="domain" description="EamA" evidence="8">
    <location>
        <begin position="152"/>
        <end position="287"/>
    </location>
</feature>
<feature type="transmembrane region" description="Helical" evidence="7">
    <location>
        <begin position="152"/>
        <end position="171"/>
    </location>
</feature>
<dbReference type="PANTHER" id="PTHR32322:SF18">
    <property type="entry name" value="S-ADENOSYLMETHIONINE_S-ADENOSYLHOMOCYSTEINE TRANSPORTER"/>
    <property type="match status" value="1"/>
</dbReference>
<dbReference type="GO" id="GO:0005886">
    <property type="term" value="C:plasma membrane"/>
    <property type="evidence" value="ECO:0007669"/>
    <property type="project" value="UniProtKB-SubCell"/>
</dbReference>
<evidence type="ECO:0000256" key="6">
    <source>
        <dbReference type="ARBA" id="ARBA00023136"/>
    </source>
</evidence>
<dbReference type="STRING" id="39029.BSR42_08020"/>
<sequence length="290" mass="31534">MKENSRLAPFFVMSAGICWGIIGLFTRHLSALGFSSVQITCGRCFISAVVMILFIAVTQPRNFRIHVRDLWMFLGLGLFSIAFFNVCYFTAIQLTTLSMAAILLYTAPSIVMVLSVILFKEAFTPVKAVCLIFAFAGCVLVSGLGLEKVNMPGVLAGLGAGLGYAMYSVFGRYALTKYSPVTVTAWTFIIGFLGLIGFSRPLEFAIMAISIPSAFFWFFMLGTVITVLPYGLYTIGLNRMEAGKASIFASVEPLASTVMGVAVFHEPLTWTNLSGIICILLAVIVLNRRG</sequence>
<feature type="transmembrane region" description="Helical" evidence="7">
    <location>
        <begin position="245"/>
        <end position="264"/>
    </location>
</feature>
<dbReference type="PANTHER" id="PTHR32322">
    <property type="entry name" value="INNER MEMBRANE TRANSPORTER"/>
    <property type="match status" value="1"/>
</dbReference>
<feature type="transmembrane region" description="Helical" evidence="7">
    <location>
        <begin position="7"/>
        <end position="25"/>
    </location>
</feature>
<feature type="transmembrane region" description="Helical" evidence="7">
    <location>
        <begin position="178"/>
        <end position="198"/>
    </location>
</feature>
<name>A0A0J6WYL6_9FIRM</name>
<comment type="similarity">
    <text evidence="2">Belongs to the EamA transporter family.</text>
</comment>
<dbReference type="Proteomes" id="UP000036503">
    <property type="component" value="Unassembled WGS sequence"/>
</dbReference>
<dbReference type="InParanoid" id="A0A0J6WYL6"/>
<feature type="transmembrane region" description="Helical" evidence="7">
    <location>
        <begin position="70"/>
        <end position="91"/>
    </location>
</feature>
<dbReference type="RefSeq" id="WP_048512961.1">
    <property type="nucleotide sequence ID" value="NZ_FUXD01000009.1"/>
</dbReference>
<evidence type="ECO:0000256" key="3">
    <source>
        <dbReference type="ARBA" id="ARBA00022475"/>
    </source>
</evidence>
<feature type="transmembrane region" description="Helical" evidence="7">
    <location>
        <begin position="97"/>
        <end position="119"/>
    </location>
</feature>
<accession>A0A0J6WYL6</accession>
<feature type="transmembrane region" description="Helical" evidence="7">
    <location>
        <begin position="204"/>
        <end position="233"/>
    </location>
</feature>
<evidence type="ECO:0000256" key="5">
    <source>
        <dbReference type="ARBA" id="ARBA00022989"/>
    </source>
</evidence>
<dbReference type="EMBL" id="LEKT01000002">
    <property type="protein sequence ID" value="KMO87739.1"/>
    <property type="molecule type" value="Genomic_DNA"/>
</dbReference>
<dbReference type="OrthoDB" id="6707571at2"/>
<dbReference type="InterPro" id="IPR000620">
    <property type="entry name" value="EamA_dom"/>
</dbReference>
<proteinExistence type="inferred from homology"/>
<protein>
    <submittedName>
        <fullName evidence="9">Permease</fullName>
    </submittedName>
</protein>
<keyword evidence="3" id="KW-1003">Cell membrane</keyword>
<dbReference type="SUPFAM" id="SSF103481">
    <property type="entry name" value="Multidrug resistance efflux transporter EmrE"/>
    <property type="match status" value="2"/>
</dbReference>
<evidence type="ECO:0000256" key="7">
    <source>
        <dbReference type="SAM" id="Phobius"/>
    </source>
</evidence>
<dbReference type="AlphaFoldDB" id="A0A0J6WYL6"/>
<feature type="transmembrane region" description="Helical" evidence="7">
    <location>
        <begin position="270"/>
        <end position="287"/>
    </location>
</feature>
<dbReference type="Pfam" id="PF00892">
    <property type="entry name" value="EamA"/>
    <property type="match status" value="2"/>
</dbReference>
<keyword evidence="6 7" id="KW-0472">Membrane</keyword>
<feature type="transmembrane region" description="Helical" evidence="7">
    <location>
        <begin position="37"/>
        <end position="58"/>
    </location>
</feature>
<evidence type="ECO:0000256" key="2">
    <source>
        <dbReference type="ARBA" id="ARBA00007362"/>
    </source>
</evidence>
<dbReference type="InterPro" id="IPR037185">
    <property type="entry name" value="EmrE-like"/>
</dbReference>
<keyword evidence="5 7" id="KW-1133">Transmembrane helix</keyword>
<gene>
    <name evidence="9" type="ORF">AB840_01020</name>
</gene>
<evidence type="ECO:0000313" key="10">
    <source>
        <dbReference type="Proteomes" id="UP000036503"/>
    </source>
</evidence>
<evidence type="ECO:0000259" key="8">
    <source>
        <dbReference type="Pfam" id="PF00892"/>
    </source>
</evidence>
<comment type="subcellular location">
    <subcellularLocation>
        <location evidence="1">Cell membrane</location>
        <topology evidence="1">Multi-pass membrane protein</topology>
    </subcellularLocation>
</comment>
<dbReference type="Gene3D" id="1.10.3730.20">
    <property type="match status" value="1"/>
</dbReference>